<sequence length="93" mass="10585">METSSKKQPIEEIYDKREQRFQRRNSRLLIQDSNISKASQPIIGYAEEELLSLSDACQPLINIVDDILKYVKIALDNTSTEPSNKLTKDEAAS</sequence>
<dbReference type="Proteomes" id="UP000663868">
    <property type="component" value="Unassembled WGS sequence"/>
</dbReference>
<gene>
    <name evidence="1" type="ORF">KXQ929_LOCUS18747</name>
</gene>
<feature type="non-terminal residue" evidence="1">
    <location>
        <position position="93"/>
    </location>
</feature>
<organism evidence="1 2">
    <name type="scientific">Adineta steineri</name>
    <dbReference type="NCBI Taxonomy" id="433720"/>
    <lineage>
        <taxon>Eukaryota</taxon>
        <taxon>Metazoa</taxon>
        <taxon>Spiralia</taxon>
        <taxon>Gnathifera</taxon>
        <taxon>Rotifera</taxon>
        <taxon>Eurotatoria</taxon>
        <taxon>Bdelloidea</taxon>
        <taxon>Adinetida</taxon>
        <taxon>Adinetidae</taxon>
        <taxon>Adineta</taxon>
    </lineage>
</organism>
<reference evidence="1" key="1">
    <citation type="submission" date="2021-02" db="EMBL/GenBank/DDBJ databases">
        <authorList>
            <person name="Nowell W R."/>
        </authorList>
    </citation>
    <scope>NUCLEOTIDE SEQUENCE</scope>
</reference>
<accession>A0A819CZ15</accession>
<name>A0A819CZ15_9BILA</name>
<evidence type="ECO:0000313" key="1">
    <source>
        <dbReference type="EMBL" id="CAF3829246.1"/>
    </source>
</evidence>
<dbReference type="EMBL" id="CAJOBB010001239">
    <property type="protein sequence ID" value="CAF3829246.1"/>
    <property type="molecule type" value="Genomic_DNA"/>
</dbReference>
<evidence type="ECO:0000313" key="2">
    <source>
        <dbReference type="Proteomes" id="UP000663868"/>
    </source>
</evidence>
<comment type="caution">
    <text evidence="1">The sequence shown here is derived from an EMBL/GenBank/DDBJ whole genome shotgun (WGS) entry which is preliminary data.</text>
</comment>
<proteinExistence type="predicted"/>
<dbReference type="AlphaFoldDB" id="A0A819CZ15"/>
<protein>
    <submittedName>
        <fullName evidence="1">Uncharacterized protein</fullName>
    </submittedName>
</protein>